<evidence type="ECO:0000256" key="2">
    <source>
        <dbReference type="ARBA" id="ARBA00022801"/>
    </source>
</evidence>
<organism evidence="5 6">
    <name type="scientific">Lolium multiflorum</name>
    <name type="common">Italian ryegrass</name>
    <name type="synonym">Lolium perenne subsp. multiflorum</name>
    <dbReference type="NCBI Taxonomy" id="4521"/>
    <lineage>
        <taxon>Eukaryota</taxon>
        <taxon>Viridiplantae</taxon>
        <taxon>Streptophyta</taxon>
        <taxon>Embryophyta</taxon>
        <taxon>Tracheophyta</taxon>
        <taxon>Spermatophyta</taxon>
        <taxon>Magnoliopsida</taxon>
        <taxon>Liliopsida</taxon>
        <taxon>Poales</taxon>
        <taxon>Poaceae</taxon>
        <taxon>BOP clade</taxon>
        <taxon>Pooideae</taxon>
        <taxon>Poodae</taxon>
        <taxon>Poeae</taxon>
        <taxon>Poeae Chloroplast Group 2 (Poeae type)</taxon>
        <taxon>Loliodinae</taxon>
        <taxon>Loliinae</taxon>
        <taxon>Lolium</taxon>
    </lineage>
</organism>
<dbReference type="InterPro" id="IPR036514">
    <property type="entry name" value="SGNH_hydro_sf"/>
</dbReference>
<dbReference type="AlphaFoldDB" id="A0AAD8SZW5"/>
<evidence type="ECO:0000313" key="5">
    <source>
        <dbReference type="EMBL" id="KAK1667069.1"/>
    </source>
</evidence>
<dbReference type="Gene3D" id="3.40.50.1110">
    <property type="entry name" value="SGNH hydrolase"/>
    <property type="match status" value="1"/>
</dbReference>
<accession>A0AAD8SZW5</accession>
<dbReference type="GO" id="GO:0016788">
    <property type="term" value="F:hydrolase activity, acting on ester bonds"/>
    <property type="evidence" value="ECO:0007669"/>
    <property type="project" value="InterPro"/>
</dbReference>
<comment type="caution">
    <text evidence="5">The sequence shown here is derived from an EMBL/GenBank/DDBJ whole genome shotgun (WGS) entry which is preliminary data.</text>
</comment>
<evidence type="ECO:0008006" key="7">
    <source>
        <dbReference type="Google" id="ProtNLM"/>
    </source>
</evidence>
<keyword evidence="6" id="KW-1185">Reference proteome</keyword>
<dbReference type="EMBL" id="JAUUTY010000003">
    <property type="protein sequence ID" value="KAK1667069.1"/>
    <property type="molecule type" value="Genomic_DNA"/>
</dbReference>
<dbReference type="Proteomes" id="UP001231189">
    <property type="component" value="Unassembled WGS sequence"/>
</dbReference>
<feature type="chain" id="PRO_5042048548" description="GDSL esterase/lipase" evidence="4">
    <location>
        <begin position="21"/>
        <end position="400"/>
    </location>
</feature>
<protein>
    <recommendedName>
        <fullName evidence="7">GDSL esterase/lipase</fullName>
    </recommendedName>
</protein>
<dbReference type="PANTHER" id="PTHR45648">
    <property type="entry name" value="GDSL LIPASE/ACYLHYDROLASE FAMILY PROTEIN (AFU_ORTHOLOGUE AFUA_4G14700)"/>
    <property type="match status" value="1"/>
</dbReference>
<keyword evidence="4" id="KW-0732">Signal</keyword>
<evidence type="ECO:0000256" key="4">
    <source>
        <dbReference type="SAM" id="SignalP"/>
    </source>
</evidence>
<proteinExistence type="inferred from homology"/>
<gene>
    <name evidence="5" type="ORF">QYE76_055228</name>
</gene>
<keyword evidence="2" id="KW-0378">Hydrolase</keyword>
<keyword evidence="3" id="KW-0442">Lipid degradation</keyword>
<name>A0AAD8SZW5_LOLMU</name>
<evidence type="ECO:0000313" key="6">
    <source>
        <dbReference type="Proteomes" id="UP001231189"/>
    </source>
</evidence>
<sequence>MASGVLRASLWCVLATLVWAGNVNPVLSSAPAVGSNVACKDIEGKRPSCTGNCPASCPQQCLIFCPGCQTFCRPDQVRPAVRPAAIFIFGDGNLDVGNSNILASGDYDIPHDEQQTLYPQWVGTDGDNIAQFIAKFMGFQGSPPAYLTLPRSIHVGKGFTGVNYACAGAGLRDLDPNMDGWLTITMSKQLQQFAATRAQMEAKLGGAQAVKVFLAKSFFLIEVGGVDLTHYLPYPYGPTEVRDLLALYEGKIKSLHSMGARRFGLINVGLIGNLRSLGGGYDVADMNKHAAEFNRGLKTLLAGLAKTLPGLHYSIADLYTFTQTVFANPSDYGFEDIQTPCSEYYGDSSQPHCDNPAKHWFWDEYGYITEHAANLVATTFFYGPPQFTAPVIFRSLLDVK</sequence>
<evidence type="ECO:0000256" key="1">
    <source>
        <dbReference type="ARBA" id="ARBA00008668"/>
    </source>
</evidence>
<reference evidence="5" key="1">
    <citation type="submission" date="2023-07" db="EMBL/GenBank/DDBJ databases">
        <title>A chromosome-level genome assembly of Lolium multiflorum.</title>
        <authorList>
            <person name="Chen Y."/>
            <person name="Copetti D."/>
            <person name="Kolliker R."/>
            <person name="Studer B."/>
        </authorList>
    </citation>
    <scope>NUCLEOTIDE SEQUENCE</scope>
    <source>
        <strain evidence="5">02402/16</strain>
        <tissue evidence="5">Leaf</tissue>
    </source>
</reference>
<dbReference type="GO" id="GO:0016042">
    <property type="term" value="P:lipid catabolic process"/>
    <property type="evidence" value="ECO:0007669"/>
    <property type="project" value="UniProtKB-KW"/>
</dbReference>
<dbReference type="InterPro" id="IPR051058">
    <property type="entry name" value="GDSL_Est/Lipase"/>
</dbReference>
<evidence type="ECO:0000256" key="3">
    <source>
        <dbReference type="ARBA" id="ARBA00022963"/>
    </source>
</evidence>
<dbReference type="Pfam" id="PF00657">
    <property type="entry name" value="Lipase_GDSL"/>
    <property type="match status" value="1"/>
</dbReference>
<comment type="similarity">
    <text evidence="1">Belongs to the 'GDSL' lipolytic enzyme family.</text>
</comment>
<dbReference type="InterPro" id="IPR001087">
    <property type="entry name" value="GDSL"/>
</dbReference>
<feature type="signal peptide" evidence="4">
    <location>
        <begin position="1"/>
        <end position="20"/>
    </location>
</feature>
<keyword evidence="3" id="KW-0443">Lipid metabolism</keyword>
<dbReference type="PANTHER" id="PTHR45648:SF104">
    <property type="entry name" value="OS02G0292600 PROTEIN"/>
    <property type="match status" value="1"/>
</dbReference>